<dbReference type="GO" id="GO:0055085">
    <property type="term" value="P:transmembrane transport"/>
    <property type="evidence" value="ECO:0007669"/>
    <property type="project" value="UniProtKB-ARBA"/>
</dbReference>
<dbReference type="InterPro" id="IPR003593">
    <property type="entry name" value="AAA+_ATPase"/>
</dbReference>
<dbReference type="GO" id="GO:0005524">
    <property type="term" value="F:ATP binding"/>
    <property type="evidence" value="ECO:0007669"/>
    <property type="project" value="UniProtKB-KW"/>
</dbReference>
<dbReference type="PANTHER" id="PTHR43776:SF7">
    <property type="entry name" value="D,D-DIPEPTIDE TRANSPORT ATP-BINDING PROTEIN DDPF-RELATED"/>
    <property type="match status" value="1"/>
</dbReference>
<evidence type="ECO:0000259" key="5">
    <source>
        <dbReference type="PROSITE" id="PS50893"/>
    </source>
</evidence>
<dbReference type="GeneID" id="24886892"/>
<accession>A0A0G3CM58</accession>
<keyword evidence="2" id="KW-0813">Transport</keyword>
<evidence type="ECO:0000256" key="4">
    <source>
        <dbReference type="ARBA" id="ARBA00022840"/>
    </source>
</evidence>
<dbReference type="InterPro" id="IPR027417">
    <property type="entry name" value="P-loop_NTPase"/>
</dbReference>
<dbReference type="PROSITE" id="PS00211">
    <property type="entry name" value="ABC_TRANSPORTER_1"/>
    <property type="match status" value="1"/>
</dbReference>
<dbReference type="PROSITE" id="PS50893">
    <property type="entry name" value="ABC_TRANSPORTER_2"/>
    <property type="match status" value="1"/>
</dbReference>
<evidence type="ECO:0000313" key="7">
    <source>
        <dbReference type="Proteomes" id="UP000035331"/>
    </source>
</evidence>
<evidence type="ECO:0000256" key="1">
    <source>
        <dbReference type="ARBA" id="ARBA00005417"/>
    </source>
</evidence>
<dbReference type="RefSeq" id="WP_053010694.1">
    <property type="nucleotide sequence ID" value="NZ_CP008746.1"/>
</dbReference>
<dbReference type="EMBL" id="CP008746">
    <property type="protein sequence ID" value="AKJ40172.1"/>
    <property type="molecule type" value="Genomic_DNA"/>
</dbReference>
<dbReference type="AlphaFoldDB" id="A0A0G3CM58"/>
<dbReference type="SUPFAM" id="SSF52540">
    <property type="entry name" value="P-loop containing nucleoside triphosphate hydrolases"/>
    <property type="match status" value="1"/>
</dbReference>
<dbReference type="InterPro" id="IPR017871">
    <property type="entry name" value="ABC_transporter-like_CS"/>
</dbReference>
<evidence type="ECO:0000313" key="6">
    <source>
        <dbReference type="EMBL" id="AKJ40172.1"/>
    </source>
</evidence>
<sequence length="331" mass="37528">MEVLAETQNIRKSYEKQNLFTKKREQVSAVNGVSLRIRKGCSVGLIGESGSGKSTLGRMMAGLETPTEGQALFRGRSISNISLRKMRPLRRNIQMIFQNSSSIFDTSYTIGESIAEVIENSEKVSKKECSEKIETILEQVELDALYAQRYPKELSGGQRQRANIARALVLHPEFVVCDEPVSSLDYSLRKQILTLLNDLRNKFGLTYLFITHDLNCVPYVCDMMAIMYAGKIVEQIDLKKNTMQNALHPYTNLLLSCIPAKMPAERKKRMMESIIDTTVIPDSKHCCRFFPRCPFCTERCINEEPLLKEVASGHLIACHIIPRHIVACYII</sequence>
<dbReference type="SMART" id="SM00382">
    <property type="entry name" value="AAA"/>
    <property type="match status" value="1"/>
</dbReference>
<gene>
    <name evidence="6" type="ORF">MCM1_3185</name>
</gene>
<dbReference type="InterPro" id="IPR003439">
    <property type="entry name" value="ABC_transporter-like_ATP-bd"/>
</dbReference>
<dbReference type="GO" id="GO:0016887">
    <property type="term" value="F:ATP hydrolysis activity"/>
    <property type="evidence" value="ECO:0007669"/>
    <property type="project" value="InterPro"/>
</dbReference>
<protein>
    <submittedName>
        <fullName evidence="6">Dipeptide/oligopeptide/nickel ABC transporter ATP-binding protein</fullName>
    </submittedName>
</protein>
<evidence type="ECO:0000256" key="2">
    <source>
        <dbReference type="ARBA" id="ARBA00022448"/>
    </source>
</evidence>
<keyword evidence="3" id="KW-0547">Nucleotide-binding</keyword>
<dbReference type="Proteomes" id="UP000035331">
    <property type="component" value="Chromosome"/>
</dbReference>
<reference evidence="7" key="1">
    <citation type="submission" date="2014-06" db="EMBL/GenBank/DDBJ databases">
        <title>The complete genome sequence of Methanosarcina barkeri CM1.</title>
        <authorList>
            <consortium name="Pastoral Greenhouse Gas Research Consortium"/>
            <person name="Lambie S.C."/>
            <person name="Leahy S.C."/>
            <person name="Kelly W.J."/>
            <person name="Li D."/>
            <person name="Reilly K."/>
            <person name="Attwood G.T."/>
            <person name="Altermann E."/>
        </authorList>
    </citation>
    <scope>NUCLEOTIDE SEQUENCE [LARGE SCALE GENOMIC DNA]</scope>
    <source>
        <strain evidence="7">CM1</strain>
    </source>
</reference>
<comment type="similarity">
    <text evidence="1">Belongs to the ABC transporter superfamily.</text>
</comment>
<dbReference type="GO" id="GO:0015833">
    <property type="term" value="P:peptide transport"/>
    <property type="evidence" value="ECO:0007669"/>
    <property type="project" value="InterPro"/>
</dbReference>
<dbReference type="InterPro" id="IPR050319">
    <property type="entry name" value="ABC_transp_ATP-bind"/>
</dbReference>
<keyword evidence="4 6" id="KW-0067">ATP-binding</keyword>
<dbReference type="NCBIfam" id="TIGR01727">
    <property type="entry name" value="oligo_HPY"/>
    <property type="match status" value="1"/>
</dbReference>
<dbReference type="Gene3D" id="3.40.50.300">
    <property type="entry name" value="P-loop containing nucleotide triphosphate hydrolases"/>
    <property type="match status" value="1"/>
</dbReference>
<name>A0A0G3CM58_METBA</name>
<dbReference type="CDD" id="cd03257">
    <property type="entry name" value="ABC_NikE_OppD_transporters"/>
    <property type="match status" value="1"/>
</dbReference>
<dbReference type="PANTHER" id="PTHR43776">
    <property type="entry name" value="TRANSPORT ATP-BINDING PROTEIN"/>
    <property type="match status" value="1"/>
</dbReference>
<dbReference type="PATRIC" id="fig|796385.3.peg.3888"/>
<evidence type="ECO:0000256" key="3">
    <source>
        <dbReference type="ARBA" id="ARBA00022741"/>
    </source>
</evidence>
<feature type="domain" description="ABC transporter" evidence="5">
    <location>
        <begin position="5"/>
        <end position="254"/>
    </location>
</feature>
<dbReference type="Pfam" id="PF00005">
    <property type="entry name" value="ABC_tran"/>
    <property type="match status" value="1"/>
</dbReference>
<reference evidence="6 7" key="2">
    <citation type="journal article" date="2015" name="Stand. Genomic Sci.">
        <title>The complete genome sequence of the rumen methanogen Methanosarcina barkeri CM1.</title>
        <authorList>
            <person name="Lambie S.C."/>
            <person name="Kelly W.J."/>
            <person name="Leahy S.C."/>
            <person name="Li D."/>
            <person name="Reilly K."/>
            <person name="McAllister T.A."/>
            <person name="Valle E.R."/>
            <person name="Attwood G.T."/>
            <person name="Altermann E."/>
        </authorList>
    </citation>
    <scope>NUCLEOTIDE SEQUENCE [LARGE SCALE GENOMIC DNA]</scope>
    <source>
        <strain evidence="6 7">CM1</strain>
    </source>
</reference>
<organism evidence="6 7">
    <name type="scientific">Methanosarcina barkeri CM1</name>
    <dbReference type="NCBI Taxonomy" id="796385"/>
    <lineage>
        <taxon>Archaea</taxon>
        <taxon>Methanobacteriati</taxon>
        <taxon>Methanobacteriota</taxon>
        <taxon>Stenosarchaea group</taxon>
        <taxon>Methanomicrobia</taxon>
        <taxon>Methanosarcinales</taxon>
        <taxon>Methanosarcinaceae</taxon>
        <taxon>Methanosarcina</taxon>
    </lineage>
</organism>
<proteinExistence type="inferred from homology"/>
<dbReference type="InterPro" id="IPR013563">
    <property type="entry name" value="Oligopep_ABC_C"/>
</dbReference>
<dbReference type="Pfam" id="PF08352">
    <property type="entry name" value="oligo_HPY"/>
    <property type="match status" value="1"/>
</dbReference>